<reference evidence="1 2" key="1">
    <citation type="submission" date="2024-01" db="EMBL/GenBank/DDBJ databases">
        <title>The diversity of rhizobia nodulating Mimosa spp. in eleven states of Brazil covering several biomes is determined by host plant, location, and edaphic factors.</title>
        <authorList>
            <person name="Rouws L."/>
            <person name="Barauna A."/>
            <person name="Beukes C."/>
            <person name="De Faria S.M."/>
            <person name="Gross E."/>
            <person name="Dos Reis Junior F.B."/>
            <person name="Simon M."/>
            <person name="Maluk M."/>
            <person name="Odee D.W."/>
            <person name="Kenicer G."/>
            <person name="Young J.P.W."/>
            <person name="Reis V.M."/>
            <person name="Zilli J."/>
            <person name="James E.K."/>
        </authorList>
    </citation>
    <scope>NUCLEOTIDE SEQUENCE [LARGE SCALE GENOMIC DNA]</scope>
    <source>
        <strain evidence="1 2">JPY167</strain>
    </source>
</reference>
<dbReference type="Proteomes" id="UP001489897">
    <property type="component" value="Unassembled WGS sequence"/>
</dbReference>
<name>A0ABU9S368_9BURK</name>
<evidence type="ECO:0000313" key="2">
    <source>
        <dbReference type="Proteomes" id="UP001489897"/>
    </source>
</evidence>
<proteinExistence type="predicted"/>
<protein>
    <submittedName>
        <fullName evidence="1">Uncharacterized protein</fullName>
    </submittedName>
</protein>
<sequence length="70" mass="7726">MEIRVAYEHSLASAPEEFIVQVPSQFVTDIPANVPRALLPEFISGLIVERSPTIGKIRNLRILSGLPSLQ</sequence>
<organism evidence="1 2">
    <name type="scientific">Paraburkholderia ferrariae</name>
    <dbReference type="NCBI Taxonomy" id="386056"/>
    <lineage>
        <taxon>Bacteria</taxon>
        <taxon>Pseudomonadati</taxon>
        <taxon>Pseudomonadota</taxon>
        <taxon>Betaproteobacteria</taxon>
        <taxon>Burkholderiales</taxon>
        <taxon>Burkholderiaceae</taxon>
        <taxon>Paraburkholderia</taxon>
    </lineage>
</organism>
<accession>A0ABU9S368</accession>
<keyword evidence="2" id="KW-1185">Reference proteome</keyword>
<evidence type="ECO:0000313" key="1">
    <source>
        <dbReference type="EMBL" id="MEM5426763.1"/>
    </source>
</evidence>
<dbReference type="EMBL" id="JAYMRV010000022">
    <property type="protein sequence ID" value="MEM5426763.1"/>
    <property type="molecule type" value="Genomic_DNA"/>
</dbReference>
<dbReference type="RefSeq" id="WP_342950330.1">
    <property type="nucleotide sequence ID" value="NZ_JAYMRV010000022.1"/>
</dbReference>
<comment type="caution">
    <text evidence="1">The sequence shown here is derived from an EMBL/GenBank/DDBJ whole genome shotgun (WGS) entry which is preliminary data.</text>
</comment>
<gene>
    <name evidence="1" type="ORF">VSR73_38175</name>
</gene>